<keyword evidence="4 6" id="KW-0067">ATP-binding</keyword>
<keyword evidence="5 6" id="KW-0694">RNA-binding</keyword>
<dbReference type="InterPro" id="IPR027417">
    <property type="entry name" value="P-loop_NTPase"/>
</dbReference>
<dbReference type="GO" id="GO:0003724">
    <property type="term" value="F:RNA helicase activity"/>
    <property type="evidence" value="ECO:0007669"/>
    <property type="project" value="UniProtKB-EC"/>
</dbReference>
<evidence type="ECO:0000259" key="8">
    <source>
        <dbReference type="PROSITE" id="PS51192"/>
    </source>
</evidence>
<dbReference type="Gene3D" id="3.40.50.300">
    <property type="entry name" value="P-loop containing nucleotide triphosphate hydrolases"/>
    <property type="match status" value="2"/>
</dbReference>
<comment type="domain">
    <text evidence="6">The Q motif is unique to and characteristic of the DEAD box family of RNA helicases and controls ATP binding and hydrolysis.</text>
</comment>
<dbReference type="SMART" id="SM00490">
    <property type="entry name" value="HELICc"/>
    <property type="match status" value="1"/>
</dbReference>
<dbReference type="InterPro" id="IPR014001">
    <property type="entry name" value="Helicase_ATP-bd"/>
</dbReference>
<evidence type="ECO:0000256" key="6">
    <source>
        <dbReference type="RuleBase" id="RU365068"/>
    </source>
</evidence>
<keyword evidence="11" id="KW-1185">Reference proteome</keyword>
<comment type="similarity">
    <text evidence="6">Belongs to the DEAD box helicase family.</text>
</comment>
<evidence type="ECO:0000256" key="2">
    <source>
        <dbReference type="ARBA" id="ARBA00022801"/>
    </source>
</evidence>
<dbReference type="AlphaFoldDB" id="A0A0L0G8R0"/>
<evidence type="ECO:0000259" key="9">
    <source>
        <dbReference type="PROSITE" id="PS51194"/>
    </source>
</evidence>
<dbReference type="Pfam" id="PF00271">
    <property type="entry name" value="Helicase_C"/>
    <property type="match status" value="1"/>
</dbReference>
<feature type="region of interest" description="Disordered" evidence="7">
    <location>
        <begin position="417"/>
        <end position="436"/>
    </location>
</feature>
<feature type="region of interest" description="Disordered" evidence="7">
    <location>
        <begin position="384"/>
        <end position="409"/>
    </location>
</feature>
<dbReference type="GO" id="GO:0005524">
    <property type="term" value="F:ATP binding"/>
    <property type="evidence" value="ECO:0007669"/>
    <property type="project" value="UniProtKB-UniRule"/>
</dbReference>
<dbReference type="OrthoDB" id="10259640at2759"/>
<dbReference type="EC" id="3.6.4.13" evidence="6"/>
<dbReference type="InterPro" id="IPR001650">
    <property type="entry name" value="Helicase_C-like"/>
</dbReference>
<dbReference type="RefSeq" id="XP_014159324.1">
    <property type="nucleotide sequence ID" value="XM_014303849.1"/>
</dbReference>
<evidence type="ECO:0000256" key="4">
    <source>
        <dbReference type="ARBA" id="ARBA00022840"/>
    </source>
</evidence>
<dbReference type="GO" id="GO:0016787">
    <property type="term" value="F:hydrolase activity"/>
    <property type="evidence" value="ECO:0007669"/>
    <property type="project" value="UniProtKB-KW"/>
</dbReference>
<protein>
    <recommendedName>
        <fullName evidence="6">ATP-dependent RNA helicase</fullName>
        <ecNumber evidence="6">3.6.4.13</ecNumber>
    </recommendedName>
</protein>
<dbReference type="PANTHER" id="PTHR24031">
    <property type="entry name" value="RNA HELICASE"/>
    <property type="match status" value="1"/>
</dbReference>
<reference evidence="10 11" key="1">
    <citation type="submission" date="2011-02" db="EMBL/GenBank/DDBJ databases">
        <title>The Genome Sequence of Sphaeroforma arctica JP610.</title>
        <authorList>
            <consortium name="The Broad Institute Genome Sequencing Platform"/>
            <person name="Russ C."/>
            <person name="Cuomo C."/>
            <person name="Young S.K."/>
            <person name="Zeng Q."/>
            <person name="Gargeya S."/>
            <person name="Alvarado L."/>
            <person name="Berlin A."/>
            <person name="Chapman S.B."/>
            <person name="Chen Z."/>
            <person name="Freedman E."/>
            <person name="Gellesch M."/>
            <person name="Goldberg J."/>
            <person name="Griggs A."/>
            <person name="Gujja S."/>
            <person name="Heilman E."/>
            <person name="Heiman D."/>
            <person name="Howarth C."/>
            <person name="Mehta T."/>
            <person name="Neiman D."/>
            <person name="Pearson M."/>
            <person name="Roberts A."/>
            <person name="Saif S."/>
            <person name="Shea T."/>
            <person name="Shenoy N."/>
            <person name="Sisk P."/>
            <person name="Stolte C."/>
            <person name="Sykes S."/>
            <person name="White J."/>
            <person name="Yandava C."/>
            <person name="Burger G."/>
            <person name="Gray M.W."/>
            <person name="Holland P.W.H."/>
            <person name="King N."/>
            <person name="Lang F.B.F."/>
            <person name="Roger A.J."/>
            <person name="Ruiz-Trillo I."/>
            <person name="Haas B."/>
            <person name="Nusbaum C."/>
            <person name="Birren B."/>
        </authorList>
    </citation>
    <scope>NUCLEOTIDE SEQUENCE [LARGE SCALE GENOMIC DNA]</scope>
    <source>
        <strain evidence="10 11">JP610</strain>
    </source>
</reference>
<dbReference type="STRING" id="667725.A0A0L0G8R0"/>
<dbReference type="GeneID" id="25902878"/>
<organism evidence="10 11">
    <name type="scientific">Sphaeroforma arctica JP610</name>
    <dbReference type="NCBI Taxonomy" id="667725"/>
    <lineage>
        <taxon>Eukaryota</taxon>
        <taxon>Ichthyosporea</taxon>
        <taxon>Ichthyophonida</taxon>
        <taxon>Sphaeroforma</taxon>
    </lineage>
</organism>
<dbReference type="SUPFAM" id="SSF52540">
    <property type="entry name" value="P-loop containing nucleoside triphosphate hydrolases"/>
    <property type="match status" value="1"/>
</dbReference>
<gene>
    <name evidence="10" type="ORF">SARC_02374</name>
</gene>
<comment type="catalytic activity">
    <reaction evidence="6">
        <text>ATP + H2O = ADP + phosphate + H(+)</text>
        <dbReference type="Rhea" id="RHEA:13065"/>
        <dbReference type="ChEBI" id="CHEBI:15377"/>
        <dbReference type="ChEBI" id="CHEBI:15378"/>
        <dbReference type="ChEBI" id="CHEBI:30616"/>
        <dbReference type="ChEBI" id="CHEBI:43474"/>
        <dbReference type="ChEBI" id="CHEBI:456216"/>
        <dbReference type="EC" id="3.6.4.13"/>
    </reaction>
</comment>
<dbReference type="Proteomes" id="UP000054560">
    <property type="component" value="Unassembled WGS sequence"/>
</dbReference>
<keyword evidence="2 6" id="KW-0378">Hydrolase</keyword>
<feature type="domain" description="Helicase C-terminal" evidence="9">
    <location>
        <begin position="82"/>
        <end position="231"/>
    </location>
</feature>
<keyword evidence="3 6" id="KW-0347">Helicase</keyword>
<dbReference type="EMBL" id="KQ241702">
    <property type="protein sequence ID" value="KNC85422.1"/>
    <property type="molecule type" value="Genomic_DNA"/>
</dbReference>
<feature type="compositionally biased region" description="Low complexity" evidence="7">
    <location>
        <begin position="548"/>
        <end position="558"/>
    </location>
</feature>
<proteinExistence type="inferred from homology"/>
<name>A0A0L0G8R0_9EUKA</name>
<feature type="compositionally biased region" description="Basic residues" evidence="7">
    <location>
        <begin position="461"/>
        <end position="476"/>
    </location>
</feature>
<evidence type="ECO:0000256" key="1">
    <source>
        <dbReference type="ARBA" id="ARBA00022741"/>
    </source>
</evidence>
<evidence type="ECO:0000256" key="3">
    <source>
        <dbReference type="ARBA" id="ARBA00022806"/>
    </source>
</evidence>
<feature type="region of interest" description="Disordered" evidence="7">
    <location>
        <begin position="324"/>
        <end position="356"/>
    </location>
</feature>
<dbReference type="CDD" id="cd18787">
    <property type="entry name" value="SF2_C_DEAD"/>
    <property type="match status" value="1"/>
</dbReference>
<evidence type="ECO:0000313" key="10">
    <source>
        <dbReference type="EMBL" id="KNC85422.1"/>
    </source>
</evidence>
<feature type="region of interest" description="Disordered" evidence="7">
    <location>
        <begin position="444"/>
        <end position="566"/>
    </location>
</feature>
<dbReference type="GO" id="GO:0003723">
    <property type="term" value="F:RNA binding"/>
    <property type="evidence" value="ECO:0007669"/>
    <property type="project" value="UniProtKB-UniRule"/>
</dbReference>
<dbReference type="eggNOG" id="KOG0343">
    <property type="taxonomic scope" value="Eukaryota"/>
</dbReference>
<comment type="function">
    <text evidence="6">RNA helicase.</text>
</comment>
<feature type="domain" description="Helicase ATP-binding" evidence="8">
    <location>
        <begin position="1"/>
        <end position="47"/>
    </location>
</feature>
<evidence type="ECO:0000256" key="5">
    <source>
        <dbReference type="ARBA" id="ARBA00022884"/>
    </source>
</evidence>
<dbReference type="PROSITE" id="PS51194">
    <property type="entry name" value="HELICASE_CTER"/>
    <property type="match status" value="1"/>
</dbReference>
<keyword evidence="1 6" id="KW-0547">Nucleotide-binding</keyword>
<evidence type="ECO:0000313" key="11">
    <source>
        <dbReference type="Proteomes" id="UP000054560"/>
    </source>
</evidence>
<dbReference type="Pfam" id="PF13959">
    <property type="entry name" value="CTE_SPB4"/>
    <property type="match status" value="1"/>
</dbReference>
<accession>A0A0L0G8R0</accession>
<evidence type="ECO:0000256" key="7">
    <source>
        <dbReference type="SAM" id="MobiDB-lite"/>
    </source>
</evidence>
<dbReference type="SMART" id="SM01178">
    <property type="entry name" value="DUF4217"/>
    <property type="match status" value="1"/>
</dbReference>
<dbReference type="PROSITE" id="PS51192">
    <property type="entry name" value="HELICASE_ATP_BIND_1"/>
    <property type="match status" value="1"/>
</dbReference>
<dbReference type="InterPro" id="IPR025313">
    <property type="entry name" value="SPB4-like_CTE"/>
</dbReference>
<feature type="compositionally biased region" description="Basic residues" evidence="7">
    <location>
        <begin position="386"/>
        <end position="397"/>
    </location>
</feature>
<sequence>MDLGFSETMNAIIANLPKSRQTLLFSATQEKSVKDLARLSLKSPEYVTAGDHDTSSNSGEASEYQAPPKLTQVYLVCDLQRKLDILYSFLRTHTKDKILVFMSSCKQVRYVYEAFRNARPGLPLLALHGQQKQAKRMAMYNSYTKKSEACLFATDIAARGLDFPSVNWVIQMDCPEDVATYIHRSGRTARYKADGKALLMLLPSEEEAMLAKITERNIQLQRIKMDEKKLTSCVNHVSNLCAKDADMKHLAQRSFVSYVRSVHLQADKEVFNVGKLPLEEYALSLGLSKAPKIRFVKKIKKHFGAQADRPEAHLSKKEAINVLKQTQKSPDENSDAAGSDGEAEDKGWDVDVDDDDDLLIVNPDQSKVAQLDSEDDAQVAQELEKARKKKEKTKAAKAKKELSKGATNTKVKFIDGEAHTVRGTAPEAADDGYEGGIDIEAVKQKLKEENVKDKAADRERLKQRKRERKIKEKKRLAGSDSEDDGADGPVVVTLGGDDAQEDSEDESHNAAGAESDGEYSDYERPGASRGTKRNRSSGSESSDDDADANNNNNATTDAFSSKRARAMQRDEALALQMLDM</sequence>
<feature type="compositionally biased region" description="Basic and acidic residues" evidence="7">
    <location>
        <begin position="444"/>
        <end position="460"/>
    </location>
</feature>